<keyword evidence="15" id="KW-1185">Reference proteome</keyword>
<evidence type="ECO:0000256" key="7">
    <source>
        <dbReference type="ARBA" id="ARBA00023136"/>
    </source>
</evidence>
<dbReference type="SUPFAM" id="SSF56935">
    <property type="entry name" value="Porins"/>
    <property type="match status" value="1"/>
</dbReference>
<evidence type="ECO:0000256" key="2">
    <source>
        <dbReference type="ARBA" id="ARBA00009810"/>
    </source>
</evidence>
<evidence type="ECO:0000256" key="8">
    <source>
        <dbReference type="ARBA" id="ARBA00023170"/>
    </source>
</evidence>
<dbReference type="Pfam" id="PF00593">
    <property type="entry name" value="TonB_dep_Rec_b-barrel"/>
    <property type="match status" value="1"/>
</dbReference>
<dbReference type="GO" id="GO:0009279">
    <property type="term" value="C:cell outer membrane"/>
    <property type="evidence" value="ECO:0007669"/>
    <property type="project" value="UniProtKB-SubCell"/>
</dbReference>
<dbReference type="Gene3D" id="2.40.170.20">
    <property type="entry name" value="TonB-dependent receptor, beta-barrel domain"/>
    <property type="match status" value="1"/>
</dbReference>
<keyword evidence="7 10" id="KW-0472">Membrane</keyword>
<comment type="similarity">
    <text evidence="2 10 11">Belongs to the TonB-dependent receptor family.</text>
</comment>
<proteinExistence type="inferred from homology"/>
<reference evidence="14 15" key="1">
    <citation type="journal article" date="2006" name="Nat. Biotechnol.">
        <title>Complete genome of the mutualistic, N2-fixing grass endophyte Azoarcus sp. strain BH72.</title>
        <authorList>
            <person name="Krause A."/>
            <person name="Ramakumar A."/>
            <person name="Bartels D."/>
            <person name="Battistoni F."/>
            <person name="Bekel T."/>
            <person name="Boch J."/>
            <person name="Boehm M."/>
            <person name="Friedrich F."/>
            <person name="Hurek T."/>
            <person name="Krause L."/>
            <person name="Linke B."/>
            <person name="McHardy A.C."/>
            <person name="Sarkar A."/>
            <person name="Schneiker S."/>
            <person name="Syed A.A."/>
            <person name="Thauer R."/>
            <person name="Vorhoelter F.-J."/>
            <person name="Weidner S."/>
            <person name="Puehler A."/>
            <person name="Reinhold-Hurek B."/>
            <person name="Kaiser O."/>
            <person name="Goesmann A."/>
        </authorList>
    </citation>
    <scope>NUCLEOTIDE SEQUENCE [LARGE SCALE GENOMIC DNA]</scope>
    <source>
        <strain evidence="14 15">BH72</strain>
    </source>
</reference>
<evidence type="ECO:0000259" key="12">
    <source>
        <dbReference type="Pfam" id="PF00593"/>
    </source>
</evidence>
<dbReference type="GO" id="GO:0015344">
    <property type="term" value="F:siderophore uptake transmembrane transporter activity"/>
    <property type="evidence" value="ECO:0007669"/>
    <property type="project" value="TreeGrafter"/>
</dbReference>
<accession>A1K858</accession>
<evidence type="ECO:0000256" key="11">
    <source>
        <dbReference type="RuleBase" id="RU003357"/>
    </source>
</evidence>
<dbReference type="HOGENOM" id="CLU_016085_0_0_4"/>
<feature type="domain" description="TonB-dependent receptor-like beta-barrel" evidence="12">
    <location>
        <begin position="286"/>
        <end position="674"/>
    </location>
</feature>
<dbReference type="PROSITE" id="PS52016">
    <property type="entry name" value="TONB_DEPENDENT_REC_3"/>
    <property type="match status" value="1"/>
</dbReference>
<dbReference type="GO" id="GO:0044718">
    <property type="term" value="P:siderophore transmembrane transport"/>
    <property type="evidence" value="ECO:0007669"/>
    <property type="project" value="TreeGrafter"/>
</dbReference>
<gene>
    <name evidence="14" type="ordered locus">azo2396</name>
</gene>
<dbReference type="InterPro" id="IPR012910">
    <property type="entry name" value="Plug_dom"/>
</dbReference>
<dbReference type="STRING" id="62928.azo2396"/>
<evidence type="ECO:0000256" key="6">
    <source>
        <dbReference type="ARBA" id="ARBA00023077"/>
    </source>
</evidence>
<dbReference type="RefSeq" id="WP_011766127.1">
    <property type="nucleotide sequence ID" value="NC_008702.1"/>
</dbReference>
<evidence type="ECO:0000256" key="4">
    <source>
        <dbReference type="ARBA" id="ARBA00022452"/>
    </source>
</evidence>
<dbReference type="InterPro" id="IPR036942">
    <property type="entry name" value="Beta-barrel_TonB_sf"/>
</dbReference>
<dbReference type="eggNOG" id="COG4772">
    <property type="taxonomic scope" value="Bacteria"/>
</dbReference>
<keyword evidence="3 10" id="KW-0813">Transport</keyword>
<dbReference type="InterPro" id="IPR039426">
    <property type="entry name" value="TonB-dep_rcpt-like"/>
</dbReference>
<evidence type="ECO:0000313" key="15">
    <source>
        <dbReference type="Proteomes" id="UP000002588"/>
    </source>
</evidence>
<evidence type="ECO:0000256" key="5">
    <source>
        <dbReference type="ARBA" id="ARBA00022692"/>
    </source>
</evidence>
<dbReference type="AlphaFoldDB" id="A1K858"/>
<feature type="domain" description="TonB-dependent receptor plug" evidence="13">
    <location>
        <begin position="75"/>
        <end position="181"/>
    </location>
</feature>
<keyword evidence="5 10" id="KW-0812">Transmembrane</keyword>
<sequence>MHCYSLAPGACPHNETALNAVLRAGALLPTTLRSLGFALLSTCALPAFGAGIPTLQEVTVGNDSKDLIGVADSASEGTVTAEQLATRPLLRPAEVMEAVPGMVVTQHSGDGKANQYFLRGFNLDHGSDFATTVTGIPVNMVSHAHGQGYMDLNFLIPELISSVKYRKGVYGAEDGDFATSGGARIDYLRTLAAPFVEFGFGQNNYRRLLAAGSTALNDDLRLLAAVEFTGNDGPWEQPENLVKKNALLRLSSGTAANGFAITGMFYRADWTASEHVPERAISSGEIDHYGTLSANDGGKTHRYSLAGEWARSDASGITRASAYVVDYGLKLYSAPSGYISGLQGDQHEQADDRLQWGGELRRSWFLGPQWKDTELAVGAQLRQDRIDKVGLYNTVNRRRTEVVREDRITETAVGVFVDTRTQWTPWLRTGLGVRYDEIHARASALGGSFNMDNGGHTEARQTSPKLGVVLGPFELLGQTEFYANWGHGFHSNDVRGATARTNPQDGSPAERVPLIVKAGGSELGVRAAPLPGWNTSLSVWRMALDSELVFVGDEGITEPKGASRRHGVEWSNYFAPTPWLIVDADVAWSRARFKDANPDNGGRRVPNAIPLTASLGLSVDDGGKWFGGLRLRYLGAYDLEETGEEKSTAFWMANLKLGYRVSKQIEATLDVLNLFDKRANDIEYWGGACTRGEAMAGLGGCGSGSAIDGRLVHPLEPRTLRVGVRVNF</sequence>
<dbReference type="PANTHER" id="PTHR30069">
    <property type="entry name" value="TONB-DEPENDENT OUTER MEMBRANE RECEPTOR"/>
    <property type="match status" value="1"/>
</dbReference>
<organism evidence="14 15">
    <name type="scientific">Azoarcus sp. (strain BH72)</name>
    <dbReference type="NCBI Taxonomy" id="418699"/>
    <lineage>
        <taxon>Bacteria</taxon>
        <taxon>Pseudomonadati</taxon>
        <taxon>Pseudomonadota</taxon>
        <taxon>Betaproteobacteria</taxon>
        <taxon>Rhodocyclales</taxon>
        <taxon>Zoogloeaceae</taxon>
        <taxon>Azoarcus</taxon>
    </lineage>
</organism>
<dbReference type="Gene3D" id="2.170.130.10">
    <property type="entry name" value="TonB-dependent receptor, plug domain"/>
    <property type="match status" value="1"/>
</dbReference>
<evidence type="ECO:0000256" key="3">
    <source>
        <dbReference type="ARBA" id="ARBA00022448"/>
    </source>
</evidence>
<dbReference type="InterPro" id="IPR000531">
    <property type="entry name" value="Beta-barrel_TonB"/>
</dbReference>
<evidence type="ECO:0000313" key="14">
    <source>
        <dbReference type="EMBL" id="CAL95013.1"/>
    </source>
</evidence>
<dbReference type="Proteomes" id="UP000002588">
    <property type="component" value="Chromosome"/>
</dbReference>
<dbReference type="EMBL" id="AM406670">
    <property type="protein sequence ID" value="CAL95013.1"/>
    <property type="molecule type" value="Genomic_DNA"/>
</dbReference>
<evidence type="ECO:0000256" key="1">
    <source>
        <dbReference type="ARBA" id="ARBA00004571"/>
    </source>
</evidence>
<keyword evidence="9 10" id="KW-0998">Cell outer membrane</keyword>
<evidence type="ECO:0000256" key="9">
    <source>
        <dbReference type="ARBA" id="ARBA00023237"/>
    </source>
</evidence>
<dbReference type="Pfam" id="PF07715">
    <property type="entry name" value="Plug"/>
    <property type="match status" value="1"/>
</dbReference>
<dbReference type="PANTHER" id="PTHR30069:SF36">
    <property type="entry name" value="BLL6948 PROTEIN"/>
    <property type="match status" value="1"/>
</dbReference>
<keyword evidence="6 11" id="KW-0798">TonB box</keyword>
<keyword evidence="4 10" id="KW-1134">Transmembrane beta strand</keyword>
<name>A1K858_AZOSB</name>
<dbReference type="InterPro" id="IPR037066">
    <property type="entry name" value="Plug_dom_sf"/>
</dbReference>
<protein>
    <submittedName>
        <fullName evidence="14">TonB-dependent receptor</fullName>
    </submittedName>
</protein>
<keyword evidence="8 14" id="KW-0675">Receptor</keyword>
<evidence type="ECO:0000256" key="10">
    <source>
        <dbReference type="PROSITE-ProRule" id="PRU01360"/>
    </source>
</evidence>
<comment type="subcellular location">
    <subcellularLocation>
        <location evidence="1 10">Cell outer membrane</location>
        <topology evidence="1 10">Multi-pass membrane protein</topology>
    </subcellularLocation>
</comment>
<evidence type="ECO:0000259" key="13">
    <source>
        <dbReference type="Pfam" id="PF07715"/>
    </source>
</evidence>
<dbReference type="KEGG" id="azo:azo2396"/>